<protein>
    <submittedName>
        <fullName evidence="1">Quino protein amine dehydrogenase</fullName>
    </submittedName>
</protein>
<dbReference type="Proteomes" id="UP000790377">
    <property type="component" value="Unassembled WGS sequence"/>
</dbReference>
<organism evidence="1 2">
    <name type="scientific">Hygrophoropsis aurantiaca</name>
    <dbReference type="NCBI Taxonomy" id="72124"/>
    <lineage>
        <taxon>Eukaryota</taxon>
        <taxon>Fungi</taxon>
        <taxon>Dikarya</taxon>
        <taxon>Basidiomycota</taxon>
        <taxon>Agaricomycotina</taxon>
        <taxon>Agaricomycetes</taxon>
        <taxon>Agaricomycetidae</taxon>
        <taxon>Boletales</taxon>
        <taxon>Coniophorineae</taxon>
        <taxon>Hygrophoropsidaceae</taxon>
        <taxon>Hygrophoropsis</taxon>
    </lineage>
</organism>
<proteinExistence type="predicted"/>
<evidence type="ECO:0000313" key="2">
    <source>
        <dbReference type="Proteomes" id="UP000790377"/>
    </source>
</evidence>
<reference evidence="1" key="1">
    <citation type="journal article" date="2021" name="New Phytol.">
        <title>Evolutionary innovations through gain and loss of genes in the ectomycorrhizal Boletales.</title>
        <authorList>
            <person name="Wu G."/>
            <person name="Miyauchi S."/>
            <person name="Morin E."/>
            <person name="Kuo A."/>
            <person name="Drula E."/>
            <person name="Varga T."/>
            <person name="Kohler A."/>
            <person name="Feng B."/>
            <person name="Cao Y."/>
            <person name="Lipzen A."/>
            <person name="Daum C."/>
            <person name="Hundley H."/>
            <person name="Pangilinan J."/>
            <person name="Johnson J."/>
            <person name="Barry K."/>
            <person name="LaButti K."/>
            <person name="Ng V."/>
            <person name="Ahrendt S."/>
            <person name="Min B."/>
            <person name="Choi I.G."/>
            <person name="Park H."/>
            <person name="Plett J.M."/>
            <person name="Magnuson J."/>
            <person name="Spatafora J.W."/>
            <person name="Nagy L.G."/>
            <person name="Henrissat B."/>
            <person name="Grigoriev I.V."/>
            <person name="Yang Z.L."/>
            <person name="Xu J."/>
            <person name="Martin F.M."/>
        </authorList>
    </citation>
    <scope>NUCLEOTIDE SEQUENCE</scope>
    <source>
        <strain evidence="1">ATCC 28755</strain>
    </source>
</reference>
<accession>A0ACB8AB24</accession>
<comment type="caution">
    <text evidence="1">The sequence shown here is derived from an EMBL/GenBank/DDBJ whole genome shotgun (WGS) entry which is preliminary data.</text>
</comment>
<keyword evidence="2" id="KW-1185">Reference proteome</keyword>
<dbReference type="EMBL" id="MU267711">
    <property type="protein sequence ID" value="KAH7910505.1"/>
    <property type="molecule type" value="Genomic_DNA"/>
</dbReference>
<gene>
    <name evidence="1" type="ORF">BJ138DRAFT_101926</name>
</gene>
<sequence>MSESLDISDSKVGISLVNSSVIPESPCIKIIDIVDVANDKELLLANTDLLPILQWVAPTSDTLKFLFCPRKNSFIQIWDVHACQLVSTIDMGYNCISIPRGWAVTNDGKTFLCAPGDTIMSSVELWDIHSSTFIRKLEMGIFYPHLCISPDSRRLAVADSDHHRVHIYDLQTGIIRSSSHAPATPRYPIIVGWSPNSDRVMTYESLGNHTSGVASAIVWQVTDSAVEPVTEPIQLNCAHLLYPRHIMFSGDRIIYLYHGELLIGHLENGHFQVRVQERREDLLGPCALSPDGQMFACITRDHNCMIVDATSGSIIGGPLGNGGNYIHSLCFASNGDELVVLCYYASIRVWDVKAALEQYRVAHSQKDANASSAPNEAAASTSTPTASLFSGTHREPDLIRLIRPF</sequence>
<name>A0ACB8AB24_9AGAM</name>
<evidence type="ECO:0000313" key="1">
    <source>
        <dbReference type="EMBL" id="KAH7910505.1"/>
    </source>
</evidence>